<keyword evidence="5" id="KW-0496">Mitochondrion</keyword>
<dbReference type="Pfam" id="PF01636">
    <property type="entry name" value="APH"/>
    <property type="match status" value="1"/>
</dbReference>
<dbReference type="EMBL" id="CACVBS010000052">
    <property type="protein sequence ID" value="CAA7266098.1"/>
    <property type="molecule type" value="Genomic_DNA"/>
</dbReference>
<dbReference type="AlphaFoldDB" id="A0A8S0W7P7"/>
<proteinExistence type="inferred from homology"/>
<protein>
    <recommendedName>
        <fullName evidence="3">Altered inheritance of mitochondria protein 9, mitochondrial</fullName>
    </recommendedName>
    <alternativeName>
        <fullName evidence="6">Found in mitochondrial proteome protein 29</fullName>
    </alternativeName>
</protein>
<comment type="subcellular location">
    <subcellularLocation>
        <location evidence="1">Mitochondrion</location>
    </subcellularLocation>
</comment>
<evidence type="ECO:0000259" key="7">
    <source>
        <dbReference type="Pfam" id="PF01636"/>
    </source>
</evidence>
<name>A0A8S0W7P7_CYCAE</name>
<dbReference type="OrthoDB" id="2968323at2759"/>
<gene>
    <name evidence="8" type="ORF">AAE3_LOCUS8304</name>
</gene>
<dbReference type="Gene3D" id="3.90.1200.10">
    <property type="match status" value="1"/>
</dbReference>
<evidence type="ECO:0000256" key="6">
    <source>
        <dbReference type="ARBA" id="ARBA00031849"/>
    </source>
</evidence>
<comment type="caution">
    <text evidence="8">The sequence shown here is derived from an EMBL/GenBank/DDBJ whole genome shotgun (WGS) entry which is preliminary data.</text>
</comment>
<keyword evidence="4" id="KW-0809">Transit peptide</keyword>
<evidence type="ECO:0000313" key="9">
    <source>
        <dbReference type="Proteomes" id="UP000467700"/>
    </source>
</evidence>
<evidence type="ECO:0000313" key="8">
    <source>
        <dbReference type="EMBL" id="CAA7266098.1"/>
    </source>
</evidence>
<dbReference type="InterPro" id="IPR011009">
    <property type="entry name" value="Kinase-like_dom_sf"/>
</dbReference>
<dbReference type="InterPro" id="IPR051035">
    <property type="entry name" value="Mito_inheritance_9"/>
</dbReference>
<dbReference type="PANTHER" id="PTHR36091">
    <property type="entry name" value="ALTERED INHERITANCE OF MITOCHONDRIA PROTEIN 9, MITOCHONDRIAL"/>
    <property type="match status" value="1"/>
</dbReference>
<evidence type="ECO:0000256" key="3">
    <source>
        <dbReference type="ARBA" id="ARBA00016197"/>
    </source>
</evidence>
<sequence length="483" mass="54701">MPLLRLKFLLQNRALRCSSWLSGSTTPNCSRRYSTAPEFQYEAFFKYTSGRWLHNEKQELAKRYLRFNVDGLKVAVVKAAGANTVLRMKKLGEGEFNKAFLLTLDNGTELVARLPLAKAGPGHLVTASEVATMDYARTRLQIPIPRVLAWSSDADNNGVDSAYIIMEKATGVCLQDVWPSMSLMMKRNVAEKLAELEKQYDIPLSGGYGALYYRRDIDPESSRDLFTDGVRESEFVLGPMTPTSFWRDGKAEMEGVDRGPWDEDPTKYVKAVAQREYDWLDKFKPQNVPETMLAPASLMFPYEEHKSLLQHLMSAAPYLLHSDPALIQPSLVHRDLSDSNIFISQEALEAGRIEFTSFIDWQHSVVNPLYFSARIPAFLKNRYPEVNAAKITQEEIQNILKMPQEQRDAGMSIIQEVLLEDAYCDALREVNPLYYHALNFQTRSLLVAPIACATGTWPDGFLPLQESLINLQQCWDALNAGTH</sequence>
<accession>A0A8S0W7P7</accession>
<keyword evidence="9" id="KW-1185">Reference proteome</keyword>
<dbReference type="Proteomes" id="UP000467700">
    <property type="component" value="Unassembled WGS sequence"/>
</dbReference>
<evidence type="ECO:0000256" key="2">
    <source>
        <dbReference type="ARBA" id="ARBA00005543"/>
    </source>
</evidence>
<evidence type="ECO:0000256" key="1">
    <source>
        <dbReference type="ARBA" id="ARBA00004173"/>
    </source>
</evidence>
<dbReference type="SUPFAM" id="SSF56112">
    <property type="entry name" value="Protein kinase-like (PK-like)"/>
    <property type="match status" value="1"/>
</dbReference>
<evidence type="ECO:0000256" key="5">
    <source>
        <dbReference type="ARBA" id="ARBA00023128"/>
    </source>
</evidence>
<dbReference type="InterPro" id="IPR002575">
    <property type="entry name" value="Aminoglycoside_PTrfase"/>
</dbReference>
<comment type="similarity">
    <text evidence="2">Belongs to the AIM9 family.</text>
</comment>
<evidence type="ECO:0000256" key="4">
    <source>
        <dbReference type="ARBA" id="ARBA00022946"/>
    </source>
</evidence>
<dbReference type="PANTHER" id="PTHR36091:SF1">
    <property type="entry name" value="ALTERED INHERITANCE OF MITOCHONDRIA PROTEIN 9, MITOCHONDRIAL"/>
    <property type="match status" value="1"/>
</dbReference>
<organism evidence="8 9">
    <name type="scientific">Cyclocybe aegerita</name>
    <name type="common">Black poplar mushroom</name>
    <name type="synonym">Agrocybe aegerita</name>
    <dbReference type="NCBI Taxonomy" id="1973307"/>
    <lineage>
        <taxon>Eukaryota</taxon>
        <taxon>Fungi</taxon>
        <taxon>Dikarya</taxon>
        <taxon>Basidiomycota</taxon>
        <taxon>Agaricomycotina</taxon>
        <taxon>Agaricomycetes</taxon>
        <taxon>Agaricomycetidae</taxon>
        <taxon>Agaricales</taxon>
        <taxon>Agaricineae</taxon>
        <taxon>Bolbitiaceae</taxon>
        <taxon>Cyclocybe</taxon>
    </lineage>
</organism>
<dbReference type="Gene3D" id="3.30.200.150">
    <property type="match status" value="1"/>
</dbReference>
<dbReference type="GO" id="GO:0005739">
    <property type="term" value="C:mitochondrion"/>
    <property type="evidence" value="ECO:0007669"/>
    <property type="project" value="UniProtKB-SubCell"/>
</dbReference>
<feature type="domain" description="Aminoglycoside phosphotransferase" evidence="7">
    <location>
        <begin position="89"/>
        <end position="370"/>
    </location>
</feature>
<reference evidence="8 9" key="1">
    <citation type="submission" date="2020-01" db="EMBL/GenBank/DDBJ databases">
        <authorList>
            <person name="Gupta K D."/>
        </authorList>
    </citation>
    <scope>NUCLEOTIDE SEQUENCE [LARGE SCALE GENOMIC DNA]</scope>
</reference>